<dbReference type="Proteomes" id="UP000053660">
    <property type="component" value="Unassembled WGS sequence"/>
</dbReference>
<dbReference type="InterPro" id="IPR002110">
    <property type="entry name" value="Ankyrin_rpt"/>
</dbReference>
<keyword evidence="1" id="KW-0677">Repeat</keyword>
<dbReference type="PRINTS" id="PR01415">
    <property type="entry name" value="ANKYRIN"/>
</dbReference>
<dbReference type="Pfam" id="PF12796">
    <property type="entry name" value="Ank_2"/>
    <property type="match status" value="1"/>
</dbReference>
<evidence type="ECO:0000313" key="5">
    <source>
        <dbReference type="Proteomes" id="UP000053660"/>
    </source>
</evidence>
<dbReference type="Pfam" id="PF13637">
    <property type="entry name" value="Ank_4"/>
    <property type="match status" value="1"/>
</dbReference>
<dbReference type="SUPFAM" id="SSF48403">
    <property type="entry name" value="Ankyrin repeat"/>
    <property type="match status" value="1"/>
</dbReference>
<keyword evidence="2 3" id="KW-0040">ANK repeat</keyword>
<dbReference type="InterPro" id="IPR036770">
    <property type="entry name" value="Ankyrin_rpt-contain_sf"/>
</dbReference>
<proteinExistence type="predicted"/>
<dbReference type="OrthoDB" id="5804545at2759"/>
<evidence type="ECO:0000256" key="3">
    <source>
        <dbReference type="PROSITE-ProRule" id="PRU00023"/>
    </source>
</evidence>
<dbReference type="EMBL" id="KN549656">
    <property type="protein sequence ID" value="KHJ96479.1"/>
    <property type="molecule type" value="Genomic_DNA"/>
</dbReference>
<dbReference type="InterPro" id="IPR050663">
    <property type="entry name" value="Ankyrin-SOCS_Box"/>
</dbReference>
<dbReference type="PROSITE" id="PS50088">
    <property type="entry name" value="ANK_REPEAT"/>
    <property type="match status" value="1"/>
</dbReference>
<dbReference type="GO" id="GO:0005634">
    <property type="term" value="C:nucleus"/>
    <property type="evidence" value="ECO:0007669"/>
    <property type="project" value="TreeGrafter"/>
</dbReference>
<dbReference type="PANTHER" id="PTHR24193">
    <property type="entry name" value="ANKYRIN REPEAT PROTEIN"/>
    <property type="match status" value="1"/>
</dbReference>
<organism evidence="4 5">
    <name type="scientific">Oesophagostomum dentatum</name>
    <name type="common">Nodular worm</name>
    <dbReference type="NCBI Taxonomy" id="61180"/>
    <lineage>
        <taxon>Eukaryota</taxon>
        <taxon>Metazoa</taxon>
        <taxon>Ecdysozoa</taxon>
        <taxon>Nematoda</taxon>
        <taxon>Chromadorea</taxon>
        <taxon>Rhabditida</taxon>
        <taxon>Rhabditina</taxon>
        <taxon>Rhabditomorpha</taxon>
        <taxon>Strongyloidea</taxon>
        <taxon>Strongylidae</taxon>
        <taxon>Oesophagostomum</taxon>
    </lineage>
</organism>
<evidence type="ECO:0000256" key="2">
    <source>
        <dbReference type="ARBA" id="ARBA00023043"/>
    </source>
</evidence>
<feature type="repeat" description="ANK" evidence="3">
    <location>
        <begin position="77"/>
        <end position="110"/>
    </location>
</feature>
<dbReference type="PANTHER" id="PTHR24193:SF121">
    <property type="entry name" value="ADA2A-CONTAINING COMPLEX COMPONENT 3, ISOFORM D"/>
    <property type="match status" value="1"/>
</dbReference>
<dbReference type="AlphaFoldDB" id="A0A0B1TGU0"/>
<evidence type="ECO:0000313" key="4">
    <source>
        <dbReference type="EMBL" id="KHJ96479.1"/>
    </source>
</evidence>
<dbReference type="SMART" id="SM00248">
    <property type="entry name" value="ANK"/>
    <property type="match status" value="1"/>
</dbReference>
<gene>
    <name evidence="4" type="ORF">OESDEN_03566</name>
</gene>
<protein>
    <submittedName>
        <fullName evidence="4">Ankyrin repeat protein</fullName>
    </submittedName>
</protein>
<sequence length="139" mass="15072">MHSMACGGSMEMLAVLREAGAKINVRDVHGKTVAHYAAMASHTELLKSSRHRFYLIISTLGLLIEIDKDFVNATDNEGYTPLHYAVQTGQNTKTIELLLEHGSNILAAAKDGTTALHIAATLAESAIPIEYLVKVRNIS</sequence>
<evidence type="ECO:0000256" key="1">
    <source>
        <dbReference type="ARBA" id="ARBA00022737"/>
    </source>
</evidence>
<dbReference type="GO" id="GO:0045944">
    <property type="term" value="P:positive regulation of transcription by RNA polymerase II"/>
    <property type="evidence" value="ECO:0007669"/>
    <property type="project" value="TreeGrafter"/>
</dbReference>
<name>A0A0B1TGU0_OESDE</name>
<accession>A0A0B1TGU0</accession>
<keyword evidence="5" id="KW-1185">Reference proteome</keyword>
<reference evidence="4 5" key="1">
    <citation type="submission" date="2014-03" db="EMBL/GenBank/DDBJ databases">
        <title>Draft genome of the hookworm Oesophagostomum dentatum.</title>
        <authorList>
            <person name="Mitreva M."/>
        </authorList>
    </citation>
    <scope>NUCLEOTIDE SEQUENCE [LARGE SCALE GENOMIC DNA]</scope>
    <source>
        <strain evidence="4 5">OD-Hann</strain>
    </source>
</reference>
<dbReference type="PROSITE" id="PS50297">
    <property type="entry name" value="ANK_REP_REGION"/>
    <property type="match status" value="1"/>
</dbReference>
<dbReference type="GO" id="GO:0000976">
    <property type="term" value="F:transcription cis-regulatory region binding"/>
    <property type="evidence" value="ECO:0007669"/>
    <property type="project" value="TreeGrafter"/>
</dbReference>
<dbReference type="Gene3D" id="1.25.40.20">
    <property type="entry name" value="Ankyrin repeat-containing domain"/>
    <property type="match status" value="2"/>
</dbReference>